<accession>A0A4V3C421</accession>
<keyword evidence="1" id="KW-0472">Membrane</keyword>
<dbReference type="OrthoDB" id="157646at2"/>
<feature type="transmembrane region" description="Helical" evidence="1">
    <location>
        <begin position="43"/>
        <end position="63"/>
    </location>
</feature>
<protein>
    <recommendedName>
        <fullName evidence="4">DUF5808 domain-containing protein</fullName>
    </recommendedName>
</protein>
<sequence>MQDFNEPTQDPSNYKYGVIYFNRNDRRAIVPKMNQGMGLTLNFARIESYLLIALLIAVSAWAFKN</sequence>
<dbReference type="RefSeq" id="WP_133552114.1">
    <property type="nucleotide sequence ID" value="NZ_SNWM01000001.1"/>
</dbReference>
<organism evidence="2 3">
    <name type="scientific">Pedobacter duraquae</name>
    <dbReference type="NCBI Taxonomy" id="425511"/>
    <lineage>
        <taxon>Bacteria</taxon>
        <taxon>Pseudomonadati</taxon>
        <taxon>Bacteroidota</taxon>
        <taxon>Sphingobacteriia</taxon>
        <taxon>Sphingobacteriales</taxon>
        <taxon>Sphingobacteriaceae</taxon>
        <taxon>Pedobacter</taxon>
    </lineage>
</organism>
<comment type="caution">
    <text evidence="2">The sequence shown here is derived from an EMBL/GenBank/DDBJ whole genome shotgun (WGS) entry which is preliminary data.</text>
</comment>
<keyword evidence="1" id="KW-1133">Transmembrane helix</keyword>
<dbReference type="EMBL" id="SNWM01000001">
    <property type="protein sequence ID" value="TDO24268.1"/>
    <property type="molecule type" value="Genomic_DNA"/>
</dbReference>
<keyword evidence="1" id="KW-0812">Transmembrane</keyword>
<dbReference type="AlphaFoldDB" id="A0A4V3C421"/>
<reference evidence="2 3" key="1">
    <citation type="submission" date="2019-03" db="EMBL/GenBank/DDBJ databases">
        <title>Genomic Encyclopedia of Archaeal and Bacterial Type Strains, Phase II (KMG-II): from individual species to whole genera.</title>
        <authorList>
            <person name="Goeker M."/>
        </authorList>
    </citation>
    <scope>NUCLEOTIDE SEQUENCE [LARGE SCALE GENOMIC DNA]</scope>
    <source>
        <strain evidence="2 3">DSM 19034</strain>
    </source>
</reference>
<evidence type="ECO:0000256" key="1">
    <source>
        <dbReference type="SAM" id="Phobius"/>
    </source>
</evidence>
<proteinExistence type="predicted"/>
<evidence type="ECO:0008006" key="4">
    <source>
        <dbReference type="Google" id="ProtNLM"/>
    </source>
</evidence>
<evidence type="ECO:0000313" key="3">
    <source>
        <dbReference type="Proteomes" id="UP000295499"/>
    </source>
</evidence>
<dbReference type="Proteomes" id="UP000295499">
    <property type="component" value="Unassembled WGS sequence"/>
</dbReference>
<gene>
    <name evidence="2" type="ORF">CLV32_0557</name>
</gene>
<keyword evidence="3" id="KW-1185">Reference proteome</keyword>
<evidence type="ECO:0000313" key="2">
    <source>
        <dbReference type="EMBL" id="TDO24268.1"/>
    </source>
</evidence>
<name>A0A4V3C421_9SPHI</name>